<evidence type="ECO:0000256" key="1">
    <source>
        <dbReference type="ARBA" id="ARBA00004173"/>
    </source>
</evidence>
<evidence type="ECO:0000313" key="7">
    <source>
        <dbReference type="Proteomes" id="UP000233837"/>
    </source>
</evidence>
<proteinExistence type="predicted"/>
<keyword evidence="4" id="KW-0472">Membrane</keyword>
<name>A0A2I0WTS2_9ASPA</name>
<evidence type="ECO:0000256" key="3">
    <source>
        <dbReference type="ARBA" id="ARBA00022989"/>
    </source>
</evidence>
<sequence length="183" mass="20623">MRARVVFQGATVAVMVGSAAFYGEQINWNFRVPLLEVVLSLLFAINSKKNSDAKIENNKQVEEKVWKRKKTERCLQMPDERSMIKRFNIGHLLGVHPALTNDGTSQSWLRDQDLKEAGAQSDPQVVYQLHSPLGVVHDLNELACQKWHLSPNLQPSAVLYLLHRRVLVTGVTGPSDKEVGPMR</sequence>
<comment type="subcellular location">
    <subcellularLocation>
        <location evidence="1">Mitochondrion</location>
    </subcellularLocation>
</comment>
<evidence type="ECO:0000256" key="4">
    <source>
        <dbReference type="ARBA" id="ARBA00023136"/>
    </source>
</evidence>
<dbReference type="Proteomes" id="UP000233837">
    <property type="component" value="Unassembled WGS sequence"/>
</dbReference>
<dbReference type="InterPro" id="IPR007667">
    <property type="entry name" value="Hypoxia_induced_domain"/>
</dbReference>
<dbReference type="EMBL" id="KZ502442">
    <property type="protein sequence ID" value="PKU79058.1"/>
    <property type="molecule type" value="Genomic_DNA"/>
</dbReference>
<feature type="domain" description="HIG1" evidence="5">
    <location>
        <begin position="1"/>
        <end position="33"/>
    </location>
</feature>
<keyword evidence="2" id="KW-0812">Transmembrane</keyword>
<accession>A0A2I0WTS2</accession>
<evidence type="ECO:0000259" key="5">
    <source>
        <dbReference type="PROSITE" id="PS51503"/>
    </source>
</evidence>
<dbReference type="AlphaFoldDB" id="A0A2I0WTS2"/>
<evidence type="ECO:0000313" key="6">
    <source>
        <dbReference type="EMBL" id="PKU79058.1"/>
    </source>
</evidence>
<reference evidence="6 7" key="1">
    <citation type="journal article" date="2016" name="Sci. Rep.">
        <title>The Dendrobium catenatum Lindl. genome sequence provides insights into polysaccharide synthase, floral development and adaptive evolution.</title>
        <authorList>
            <person name="Zhang G.Q."/>
            <person name="Xu Q."/>
            <person name="Bian C."/>
            <person name="Tsai W.C."/>
            <person name="Yeh C.M."/>
            <person name="Liu K.W."/>
            <person name="Yoshida K."/>
            <person name="Zhang L.S."/>
            <person name="Chang S.B."/>
            <person name="Chen F."/>
            <person name="Shi Y."/>
            <person name="Su Y.Y."/>
            <person name="Zhang Y.Q."/>
            <person name="Chen L.J."/>
            <person name="Yin Y."/>
            <person name="Lin M."/>
            <person name="Huang H."/>
            <person name="Deng H."/>
            <person name="Wang Z.W."/>
            <person name="Zhu S.L."/>
            <person name="Zhao X."/>
            <person name="Deng C."/>
            <person name="Niu S.C."/>
            <person name="Huang J."/>
            <person name="Wang M."/>
            <person name="Liu G.H."/>
            <person name="Yang H.J."/>
            <person name="Xiao X.J."/>
            <person name="Hsiao Y.Y."/>
            <person name="Wu W.L."/>
            <person name="Chen Y.Y."/>
            <person name="Mitsuda N."/>
            <person name="Ohme-Takagi M."/>
            <person name="Luo Y.B."/>
            <person name="Van de Peer Y."/>
            <person name="Liu Z.J."/>
        </authorList>
    </citation>
    <scope>NUCLEOTIDE SEQUENCE [LARGE SCALE GENOMIC DNA]</scope>
    <source>
        <tissue evidence="6">The whole plant</tissue>
    </source>
</reference>
<dbReference type="PROSITE" id="PS51503">
    <property type="entry name" value="HIG1"/>
    <property type="match status" value="1"/>
</dbReference>
<reference evidence="6 7" key="2">
    <citation type="journal article" date="2017" name="Nature">
        <title>The Apostasia genome and the evolution of orchids.</title>
        <authorList>
            <person name="Zhang G.Q."/>
            <person name="Liu K.W."/>
            <person name="Li Z."/>
            <person name="Lohaus R."/>
            <person name="Hsiao Y.Y."/>
            <person name="Niu S.C."/>
            <person name="Wang J.Y."/>
            <person name="Lin Y.C."/>
            <person name="Xu Q."/>
            <person name="Chen L.J."/>
            <person name="Yoshida K."/>
            <person name="Fujiwara S."/>
            <person name="Wang Z.W."/>
            <person name="Zhang Y.Q."/>
            <person name="Mitsuda N."/>
            <person name="Wang M."/>
            <person name="Liu G.H."/>
            <person name="Pecoraro L."/>
            <person name="Huang H.X."/>
            <person name="Xiao X.J."/>
            <person name="Lin M."/>
            <person name="Wu X.Y."/>
            <person name="Wu W.L."/>
            <person name="Chen Y.Y."/>
            <person name="Chang S.B."/>
            <person name="Sakamoto S."/>
            <person name="Ohme-Takagi M."/>
            <person name="Yagi M."/>
            <person name="Zeng S.J."/>
            <person name="Shen C.Y."/>
            <person name="Yeh C.M."/>
            <person name="Luo Y.B."/>
            <person name="Tsai W.C."/>
            <person name="Van de Peer Y."/>
            <person name="Liu Z.J."/>
        </authorList>
    </citation>
    <scope>NUCLEOTIDE SEQUENCE [LARGE SCALE GENOMIC DNA]</scope>
    <source>
        <tissue evidence="6">The whole plant</tissue>
    </source>
</reference>
<gene>
    <name evidence="6" type="ORF">MA16_Dca000402</name>
</gene>
<keyword evidence="7" id="KW-1185">Reference proteome</keyword>
<protein>
    <recommendedName>
        <fullName evidence="5">HIG1 domain-containing protein</fullName>
    </recommendedName>
</protein>
<evidence type="ECO:0000256" key="2">
    <source>
        <dbReference type="ARBA" id="ARBA00022692"/>
    </source>
</evidence>
<keyword evidence="3" id="KW-1133">Transmembrane helix</keyword>
<organism evidence="6 7">
    <name type="scientific">Dendrobium catenatum</name>
    <dbReference type="NCBI Taxonomy" id="906689"/>
    <lineage>
        <taxon>Eukaryota</taxon>
        <taxon>Viridiplantae</taxon>
        <taxon>Streptophyta</taxon>
        <taxon>Embryophyta</taxon>
        <taxon>Tracheophyta</taxon>
        <taxon>Spermatophyta</taxon>
        <taxon>Magnoliopsida</taxon>
        <taxon>Liliopsida</taxon>
        <taxon>Asparagales</taxon>
        <taxon>Orchidaceae</taxon>
        <taxon>Epidendroideae</taxon>
        <taxon>Malaxideae</taxon>
        <taxon>Dendrobiinae</taxon>
        <taxon>Dendrobium</taxon>
    </lineage>
</organism>
<dbReference type="GO" id="GO:0005739">
    <property type="term" value="C:mitochondrion"/>
    <property type="evidence" value="ECO:0007669"/>
    <property type="project" value="UniProtKB-SubCell"/>
</dbReference>